<protein>
    <submittedName>
        <fullName evidence="2">F-box protein At1g30790-like</fullName>
    </submittedName>
</protein>
<evidence type="ECO:0000313" key="1">
    <source>
        <dbReference type="Proteomes" id="UP000790787"/>
    </source>
</evidence>
<sequence>MKRVPAKSLMRFRCISKYFCSLISEPSFIEAHHKTFVSQFLVSHVNSTEKEVIYKLSEREEYQDLACPIEYLDEPCFRILPYMQSINGLICLWNWEGDVAICNPFTKEHIFLPRIYLREKVLSSISTYSFGFDPTTKKHKILMSDITSIEEKLVAKYWIFTIVVDKWWRKISNWTEIIPMNNCVCIDGVIYLEHKFGDHIAAFSIVGNEKLIRTITFPSLIRTPRSIPKIAEIKGQLALIDDKRILGIDRTLLYVLNGTSETETWLKHTVELPPELIKTSPRPVFTINHKAEIVSISDTGISHMFLYDIGKKEWRNIKIHRIYEREYRTMNANCCNMAINLASSRVGAKLS</sequence>
<proteinExistence type="predicted"/>
<evidence type="ECO:0000313" key="2">
    <source>
        <dbReference type="RefSeq" id="XP_075091825.1"/>
    </source>
</evidence>
<gene>
    <name evidence="2" type="primary">LOC142171981</name>
</gene>
<name>A0AC58T3P3_TOBAC</name>
<dbReference type="Proteomes" id="UP000790787">
    <property type="component" value="Chromosome 17"/>
</dbReference>
<dbReference type="RefSeq" id="XP_075091825.1">
    <property type="nucleotide sequence ID" value="XM_075235724.1"/>
</dbReference>
<accession>A0AC58T3P3</accession>
<reference evidence="1" key="1">
    <citation type="journal article" date="2014" name="Nat. Commun.">
        <title>The tobacco genome sequence and its comparison with those of tomato and potato.</title>
        <authorList>
            <person name="Sierro N."/>
            <person name="Battey J.N."/>
            <person name="Ouadi S."/>
            <person name="Bakaher N."/>
            <person name="Bovet L."/>
            <person name="Willig A."/>
            <person name="Goepfert S."/>
            <person name="Peitsch M.C."/>
            <person name="Ivanov N.V."/>
        </authorList>
    </citation>
    <scope>NUCLEOTIDE SEQUENCE [LARGE SCALE GENOMIC DNA]</scope>
</reference>
<keyword evidence="1" id="KW-1185">Reference proteome</keyword>
<organism evidence="1 2">
    <name type="scientific">Nicotiana tabacum</name>
    <name type="common">Common tobacco</name>
    <dbReference type="NCBI Taxonomy" id="4097"/>
    <lineage>
        <taxon>Eukaryota</taxon>
        <taxon>Viridiplantae</taxon>
        <taxon>Streptophyta</taxon>
        <taxon>Embryophyta</taxon>
        <taxon>Tracheophyta</taxon>
        <taxon>Spermatophyta</taxon>
        <taxon>Magnoliopsida</taxon>
        <taxon>eudicotyledons</taxon>
        <taxon>Gunneridae</taxon>
        <taxon>Pentapetalae</taxon>
        <taxon>asterids</taxon>
        <taxon>lamiids</taxon>
        <taxon>Solanales</taxon>
        <taxon>Solanaceae</taxon>
        <taxon>Nicotianoideae</taxon>
        <taxon>Nicotianeae</taxon>
        <taxon>Nicotiana</taxon>
    </lineage>
</organism>
<reference evidence="2" key="2">
    <citation type="submission" date="2025-08" db="UniProtKB">
        <authorList>
            <consortium name="RefSeq"/>
        </authorList>
    </citation>
    <scope>IDENTIFICATION</scope>
    <source>
        <tissue evidence="2">Leaf</tissue>
    </source>
</reference>